<keyword evidence="2" id="KW-1185">Reference proteome</keyword>
<reference evidence="1" key="1">
    <citation type="journal article" date="2020" name="bioRxiv">
        <title>Chromosome-level reference genome of the European wasp spider Argiope bruennichi: a resource for studies on range expansion and evolutionary adaptation.</title>
        <authorList>
            <person name="Sheffer M.M."/>
            <person name="Hoppe A."/>
            <person name="Krehenwinkel H."/>
            <person name="Uhl G."/>
            <person name="Kuss A.W."/>
            <person name="Jensen L."/>
            <person name="Jensen C."/>
            <person name="Gillespie R.G."/>
            <person name="Hoff K.J."/>
            <person name="Prost S."/>
        </authorList>
    </citation>
    <scope>NUCLEOTIDE SEQUENCE</scope>
</reference>
<reference evidence="1" key="2">
    <citation type="submission" date="2020-06" db="EMBL/GenBank/DDBJ databases">
        <authorList>
            <person name="Sheffer M."/>
        </authorList>
    </citation>
    <scope>NUCLEOTIDE SEQUENCE</scope>
</reference>
<dbReference type="AlphaFoldDB" id="A0A8T0ELP8"/>
<protein>
    <submittedName>
        <fullName evidence="1">Uncharacterized protein</fullName>
    </submittedName>
</protein>
<comment type="caution">
    <text evidence="1">The sequence shown here is derived from an EMBL/GenBank/DDBJ whole genome shotgun (WGS) entry which is preliminary data.</text>
</comment>
<dbReference type="EMBL" id="JABXBU010002203">
    <property type="protein sequence ID" value="KAF8775132.1"/>
    <property type="molecule type" value="Genomic_DNA"/>
</dbReference>
<sequence length="157" mass="17325">MFSDLIYFNISEVAVLKPRGPNVSISVKWSKLKSPRGLLERHRFPKPGDLRFRHPAEGTNDIESGYPAALLGLWIRAIGLLKTGIAGITPAEVKCLYLQARVMDKAWFPKPRGLRLGSRRGGKWPILKPPRGLMDKARSPKPGIAGFVGLRPGGGYK</sequence>
<gene>
    <name evidence="1" type="ORF">HNY73_015657</name>
</gene>
<dbReference type="Proteomes" id="UP000807504">
    <property type="component" value="Unassembled WGS sequence"/>
</dbReference>
<proteinExistence type="predicted"/>
<organism evidence="1 2">
    <name type="scientific">Argiope bruennichi</name>
    <name type="common">Wasp spider</name>
    <name type="synonym">Aranea bruennichi</name>
    <dbReference type="NCBI Taxonomy" id="94029"/>
    <lineage>
        <taxon>Eukaryota</taxon>
        <taxon>Metazoa</taxon>
        <taxon>Ecdysozoa</taxon>
        <taxon>Arthropoda</taxon>
        <taxon>Chelicerata</taxon>
        <taxon>Arachnida</taxon>
        <taxon>Araneae</taxon>
        <taxon>Araneomorphae</taxon>
        <taxon>Entelegynae</taxon>
        <taxon>Araneoidea</taxon>
        <taxon>Araneidae</taxon>
        <taxon>Argiope</taxon>
    </lineage>
</organism>
<accession>A0A8T0ELP8</accession>
<evidence type="ECO:0000313" key="2">
    <source>
        <dbReference type="Proteomes" id="UP000807504"/>
    </source>
</evidence>
<name>A0A8T0ELP8_ARGBR</name>
<evidence type="ECO:0000313" key="1">
    <source>
        <dbReference type="EMBL" id="KAF8775132.1"/>
    </source>
</evidence>